<gene>
    <name evidence="1" type="ORF">LCGC14_1520600</name>
</gene>
<proteinExistence type="predicted"/>
<accession>A0A0F9LED1</accession>
<organism evidence="1">
    <name type="scientific">marine sediment metagenome</name>
    <dbReference type="NCBI Taxonomy" id="412755"/>
    <lineage>
        <taxon>unclassified sequences</taxon>
        <taxon>metagenomes</taxon>
        <taxon>ecological metagenomes</taxon>
    </lineage>
</organism>
<dbReference type="AlphaFoldDB" id="A0A0F9LED1"/>
<dbReference type="EMBL" id="LAZR01011273">
    <property type="protein sequence ID" value="KKM62540.1"/>
    <property type="molecule type" value="Genomic_DNA"/>
</dbReference>
<sequence length="152" mass="16639">MAEEPGSRKGVPETGDIRFQWQYDRNAPGQRHKIAFLDTPSGDLVIFPHRDWDAPVGVTIECIIYPANRSGIAAPKGGIPASQKVSSYTLETLPVDIRRALVDEINTTLNRMTDAFEASTNLFNGLIERLSHDTSWGEEESDALAEAPSGGE</sequence>
<name>A0A0F9LED1_9ZZZZ</name>
<evidence type="ECO:0000313" key="1">
    <source>
        <dbReference type="EMBL" id="KKM62540.1"/>
    </source>
</evidence>
<protein>
    <submittedName>
        <fullName evidence="1">Uncharacterized protein</fullName>
    </submittedName>
</protein>
<comment type="caution">
    <text evidence="1">The sequence shown here is derived from an EMBL/GenBank/DDBJ whole genome shotgun (WGS) entry which is preliminary data.</text>
</comment>
<reference evidence="1" key="1">
    <citation type="journal article" date="2015" name="Nature">
        <title>Complex archaea that bridge the gap between prokaryotes and eukaryotes.</title>
        <authorList>
            <person name="Spang A."/>
            <person name="Saw J.H."/>
            <person name="Jorgensen S.L."/>
            <person name="Zaremba-Niedzwiedzka K."/>
            <person name="Martijn J."/>
            <person name="Lind A.E."/>
            <person name="van Eijk R."/>
            <person name="Schleper C."/>
            <person name="Guy L."/>
            <person name="Ettema T.J."/>
        </authorList>
    </citation>
    <scope>NUCLEOTIDE SEQUENCE</scope>
</reference>